<name>A0A510HHW6_9ACTN</name>
<dbReference type="EMBL" id="AP019791">
    <property type="protein sequence ID" value="BBL78253.1"/>
    <property type="molecule type" value="Genomic_DNA"/>
</dbReference>
<dbReference type="AlphaFoldDB" id="A0A510HHW6"/>
<keyword evidence="2" id="KW-0378">Hydrolase</keyword>
<dbReference type="PROSITE" id="PS00135">
    <property type="entry name" value="TRYPSIN_SER"/>
    <property type="match status" value="1"/>
</dbReference>
<evidence type="ECO:0000256" key="1">
    <source>
        <dbReference type="ARBA" id="ARBA00023157"/>
    </source>
</evidence>
<dbReference type="InterPro" id="IPR018114">
    <property type="entry name" value="TRYPSIN_HIS"/>
</dbReference>
<dbReference type="Pfam" id="PF00089">
    <property type="entry name" value="Trypsin"/>
    <property type="match status" value="1"/>
</dbReference>
<dbReference type="Proteomes" id="UP000318065">
    <property type="component" value="Chromosome"/>
</dbReference>
<dbReference type="InterPro" id="IPR033116">
    <property type="entry name" value="TRYPSIN_SER"/>
</dbReference>
<evidence type="ECO:0000256" key="2">
    <source>
        <dbReference type="RuleBase" id="RU363034"/>
    </source>
</evidence>
<dbReference type="PRINTS" id="PR00722">
    <property type="entry name" value="CHYMOTRYPSIN"/>
</dbReference>
<feature type="signal peptide" evidence="3">
    <location>
        <begin position="1"/>
        <end position="32"/>
    </location>
</feature>
<dbReference type="PROSITE" id="PS50240">
    <property type="entry name" value="TRYPSIN_DOM"/>
    <property type="match status" value="1"/>
</dbReference>
<evidence type="ECO:0000313" key="5">
    <source>
        <dbReference type="EMBL" id="BBL78253.1"/>
    </source>
</evidence>
<dbReference type="InterPro" id="IPR009003">
    <property type="entry name" value="Peptidase_S1_PA"/>
</dbReference>
<evidence type="ECO:0000256" key="3">
    <source>
        <dbReference type="SAM" id="SignalP"/>
    </source>
</evidence>
<proteinExistence type="predicted"/>
<dbReference type="InterPro" id="IPR043504">
    <property type="entry name" value="Peptidase_S1_PA_chymotrypsin"/>
</dbReference>
<feature type="domain" description="Peptidase S1" evidence="4">
    <location>
        <begin position="39"/>
        <end position="296"/>
    </location>
</feature>
<keyword evidence="3" id="KW-0732">Signal</keyword>
<feature type="chain" id="PRO_5022201270" description="Peptidase S1 domain-containing protein" evidence="3">
    <location>
        <begin position="33"/>
        <end position="297"/>
    </location>
</feature>
<keyword evidence="6" id="KW-1185">Reference proteome</keyword>
<organism evidence="5 6">
    <name type="scientific">Rubrobacter xylanophilus</name>
    <dbReference type="NCBI Taxonomy" id="49319"/>
    <lineage>
        <taxon>Bacteria</taxon>
        <taxon>Bacillati</taxon>
        <taxon>Actinomycetota</taxon>
        <taxon>Rubrobacteria</taxon>
        <taxon>Rubrobacterales</taxon>
        <taxon>Rubrobacteraceae</taxon>
        <taxon>Rubrobacter</taxon>
    </lineage>
</organism>
<keyword evidence="2" id="KW-0645">Protease</keyword>
<protein>
    <recommendedName>
        <fullName evidence="4">Peptidase S1 domain-containing protein</fullName>
    </recommendedName>
</protein>
<keyword evidence="2" id="KW-0720">Serine protease</keyword>
<dbReference type="GO" id="GO:0004252">
    <property type="term" value="F:serine-type endopeptidase activity"/>
    <property type="evidence" value="ECO:0007669"/>
    <property type="project" value="InterPro"/>
</dbReference>
<dbReference type="Gene3D" id="2.40.10.10">
    <property type="entry name" value="Trypsin-like serine proteases"/>
    <property type="match status" value="1"/>
</dbReference>
<evidence type="ECO:0000259" key="4">
    <source>
        <dbReference type="PROSITE" id="PS50240"/>
    </source>
</evidence>
<dbReference type="SMART" id="SM00020">
    <property type="entry name" value="Tryp_SPc"/>
    <property type="match status" value="1"/>
</dbReference>
<dbReference type="GO" id="GO:0006508">
    <property type="term" value="P:proteolysis"/>
    <property type="evidence" value="ECO:0007669"/>
    <property type="project" value="UniProtKB-KW"/>
</dbReference>
<dbReference type="PROSITE" id="PS00134">
    <property type="entry name" value="TRYPSIN_HIS"/>
    <property type="match status" value="1"/>
</dbReference>
<dbReference type="PANTHER" id="PTHR24253">
    <property type="entry name" value="TRANSMEMBRANE PROTEASE SERINE"/>
    <property type="match status" value="1"/>
</dbReference>
<dbReference type="SUPFAM" id="SSF50494">
    <property type="entry name" value="Trypsin-like serine proteases"/>
    <property type="match status" value="1"/>
</dbReference>
<dbReference type="CDD" id="cd00190">
    <property type="entry name" value="Tryp_SPc"/>
    <property type="match status" value="1"/>
</dbReference>
<dbReference type="InterPro" id="IPR001314">
    <property type="entry name" value="Peptidase_S1A"/>
</dbReference>
<evidence type="ECO:0000313" key="6">
    <source>
        <dbReference type="Proteomes" id="UP000318065"/>
    </source>
</evidence>
<sequence length="297" mass="31680">MLRAPLFSLSAVVLAWLVAALFLTSAAPGAGAEIYEPQVVGGEGVPSGKYPFIASIQSSRVYTPSGHFCAGTLIDRDSVLTAAHCAEIITRRPTHSSLSYREVRVVVGRTLLRSDQGQVRRIGSFSDIRVHPGYRNFAFDVAVINLDRPVSGIRPVRLATAGQDYLERPGRMVTAAGWGNTVPQSLVDSLFGTGGLRVPNRMQEVSVPVVSDRFAQQTYGSLDWSYVPRLMVAAGDSDLDTCQGDSGGPLFDRTGGGYAQIGITSFGLGCGVLNFPGVYTEVNAPKIRAFIVRAAGL</sequence>
<keyword evidence="1" id="KW-1015">Disulfide bond</keyword>
<gene>
    <name evidence="5" type="ORF">RxyAA322_01070</name>
</gene>
<accession>A0A510HHW6</accession>
<dbReference type="InterPro" id="IPR001254">
    <property type="entry name" value="Trypsin_dom"/>
</dbReference>
<dbReference type="PANTHER" id="PTHR24253:SF176">
    <property type="entry name" value="CORIN, ISOFORM B"/>
    <property type="match status" value="1"/>
</dbReference>
<reference evidence="5" key="1">
    <citation type="journal article" date="2019" name="Microbiol. Resour. Announc.">
        <title>Complete Genome Sequence of Rubrobacter xylanophilus Strain AA3-22, Isolated from Arima Onsen in Japan.</title>
        <authorList>
            <person name="Tomariguchi N."/>
            <person name="Miyazaki K."/>
        </authorList>
    </citation>
    <scope>NUCLEOTIDE SEQUENCE [LARGE SCALE GENOMIC DNA]</scope>
    <source>
        <strain evidence="5">AA3-22</strain>
    </source>
</reference>